<dbReference type="VEuPathDB" id="CryptoDB:Vbra_15921"/>
<reference evidence="2 3" key="1">
    <citation type="submission" date="2014-11" db="EMBL/GenBank/DDBJ databases">
        <authorList>
            <person name="Zhu J."/>
            <person name="Qi W."/>
            <person name="Song R."/>
        </authorList>
    </citation>
    <scope>NUCLEOTIDE SEQUENCE [LARGE SCALE GENOMIC DNA]</scope>
</reference>
<feature type="region of interest" description="Disordered" evidence="1">
    <location>
        <begin position="201"/>
        <end position="224"/>
    </location>
</feature>
<organism evidence="2 3">
    <name type="scientific">Vitrella brassicaformis (strain CCMP3155)</name>
    <dbReference type="NCBI Taxonomy" id="1169540"/>
    <lineage>
        <taxon>Eukaryota</taxon>
        <taxon>Sar</taxon>
        <taxon>Alveolata</taxon>
        <taxon>Colpodellida</taxon>
        <taxon>Vitrellaceae</taxon>
        <taxon>Vitrella</taxon>
    </lineage>
</organism>
<feature type="region of interest" description="Disordered" evidence="1">
    <location>
        <begin position="337"/>
        <end position="372"/>
    </location>
</feature>
<dbReference type="AlphaFoldDB" id="A0A0G4FQ35"/>
<evidence type="ECO:0000313" key="2">
    <source>
        <dbReference type="EMBL" id="CEM15944.1"/>
    </source>
</evidence>
<accession>A0A0G4FQ35</accession>
<evidence type="ECO:0000256" key="1">
    <source>
        <dbReference type="SAM" id="MobiDB-lite"/>
    </source>
</evidence>
<evidence type="ECO:0000313" key="3">
    <source>
        <dbReference type="Proteomes" id="UP000041254"/>
    </source>
</evidence>
<protein>
    <submittedName>
        <fullName evidence="2">Uncharacterized protein</fullName>
    </submittedName>
</protein>
<proteinExistence type="predicted"/>
<sequence>MGCCYGSAKTVDEVFPRTDLLRSPDAHRADRRATARLTLLASSGEGRARTLHTQDITGSYFSQDYLNELVAKGTALDDGRTPLLVMQLFLEAAREESWCFGVYPRGGSRGRDMWGAVYVYGSFDESQLRLPLHRLQSEASVEVRAHSGDWCVAAYVVSLHEWESKGSFEIIYPKHLRAQPDESDLGWQLTQVTLPSAYSGEEKSVTVVTPTEQPPDPDARSSSIGLPTGAHPLHLNPQTIHSHQQRSNMYMQSDNDHAARQHDALMDALTGERHFSGNIVSDLTFPPSRNQAIRNDGVMTFASAAGRNEFRSLGERSPARLVHQPQPIPVAASPLEEWRATNGGPPPVAWALGWPQPDWRRRSSTGEREALL</sequence>
<feature type="compositionally biased region" description="Basic and acidic residues" evidence="1">
    <location>
        <begin position="358"/>
        <end position="372"/>
    </location>
</feature>
<dbReference type="InParanoid" id="A0A0G4FQ35"/>
<name>A0A0G4FQ35_VITBC</name>
<gene>
    <name evidence="2" type="ORF">Vbra_15921</name>
</gene>
<keyword evidence="3" id="KW-1185">Reference proteome</keyword>
<dbReference type="EMBL" id="CDMY01000474">
    <property type="protein sequence ID" value="CEM15944.1"/>
    <property type="molecule type" value="Genomic_DNA"/>
</dbReference>
<dbReference type="Proteomes" id="UP000041254">
    <property type="component" value="Unassembled WGS sequence"/>
</dbReference>